<dbReference type="Gene3D" id="3.40.50.720">
    <property type="entry name" value="NAD(P)-binding Rossmann-like Domain"/>
    <property type="match status" value="1"/>
</dbReference>
<keyword evidence="2" id="KW-0521">NADP</keyword>
<dbReference type="Pfam" id="PF07859">
    <property type="entry name" value="Abhydrolase_3"/>
    <property type="match status" value="1"/>
</dbReference>
<dbReference type="PANTHER" id="PTHR44229">
    <property type="entry name" value="15-HYDROXYPROSTAGLANDIN DEHYDROGENASE [NAD(+)]"/>
    <property type="match status" value="1"/>
</dbReference>
<dbReference type="EMBL" id="ML734987">
    <property type="protein sequence ID" value="KAB8203751.1"/>
    <property type="molecule type" value="Genomic_DNA"/>
</dbReference>
<dbReference type="FunFam" id="3.40.50.720:FF:000811">
    <property type="entry name" value="AflH/ adhA/ short chain alcohol dehydrogenase"/>
    <property type="match status" value="1"/>
</dbReference>
<dbReference type="GO" id="GO:0016787">
    <property type="term" value="F:hydrolase activity"/>
    <property type="evidence" value="ECO:0007669"/>
    <property type="project" value="UniProtKB-KW"/>
</dbReference>
<evidence type="ECO:0000259" key="4">
    <source>
        <dbReference type="Pfam" id="PF07859"/>
    </source>
</evidence>
<dbReference type="InterPro" id="IPR020904">
    <property type="entry name" value="Sc_DH/Rdtase_CS"/>
</dbReference>
<dbReference type="InterPro" id="IPR002347">
    <property type="entry name" value="SDR_fam"/>
</dbReference>
<dbReference type="InterPro" id="IPR036291">
    <property type="entry name" value="NAD(P)-bd_dom_sf"/>
</dbReference>
<dbReference type="GO" id="GO:0044550">
    <property type="term" value="P:secondary metabolite biosynthetic process"/>
    <property type="evidence" value="ECO:0007669"/>
    <property type="project" value="UniProtKB-ARBA"/>
</dbReference>
<comment type="similarity">
    <text evidence="1">Belongs to the short-chain dehydrogenases/reductases (SDR) family.</text>
</comment>
<dbReference type="InterPro" id="IPR029058">
    <property type="entry name" value="AB_hydrolase_fold"/>
</dbReference>
<dbReference type="GO" id="GO:0005737">
    <property type="term" value="C:cytoplasm"/>
    <property type="evidence" value="ECO:0007669"/>
    <property type="project" value="TreeGrafter"/>
</dbReference>
<dbReference type="Gene3D" id="3.40.50.1820">
    <property type="entry name" value="alpha/beta hydrolase"/>
    <property type="match status" value="1"/>
</dbReference>
<keyword evidence="5" id="KW-0378">Hydrolase</keyword>
<gene>
    <name evidence="5" type="ORF">BDV34DRAFT_214363</name>
</gene>
<organism evidence="5 6">
    <name type="scientific">Aspergillus parasiticus</name>
    <dbReference type="NCBI Taxonomy" id="5067"/>
    <lineage>
        <taxon>Eukaryota</taxon>
        <taxon>Fungi</taxon>
        <taxon>Dikarya</taxon>
        <taxon>Ascomycota</taxon>
        <taxon>Pezizomycotina</taxon>
        <taxon>Eurotiomycetes</taxon>
        <taxon>Eurotiomycetidae</taxon>
        <taxon>Eurotiales</taxon>
        <taxon>Aspergillaceae</taxon>
        <taxon>Aspergillus</taxon>
        <taxon>Aspergillus subgen. Circumdati</taxon>
    </lineage>
</organism>
<name>A0A5N6DEX3_ASPPA</name>
<dbReference type="PRINTS" id="PR00081">
    <property type="entry name" value="GDHRDH"/>
</dbReference>
<evidence type="ECO:0000313" key="5">
    <source>
        <dbReference type="EMBL" id="KAB8203751.1"/>
    </source>
</evidence>
<dbReference type="PROSITE" id="PS00061">
    <property type="entry name" value="ADH_SHORT"/>
    <property type="match status" value="1"/>
</dbReference>
<dbReference type="AlphaFoldDB" id="A0A5N6DEX3"/>
<reference evidence="5 6" key="1">
    <citation type="submission" date="2019-04" db="EMBL/GenBank/DDBJ databases">
        <title>Fungal friends and foes A comparative genomics study of 23 Aspergillus species from section Flavi.</title>
        <authorList>
            <consortium name="DOE Joint Genome Institute"/>
            <person name="Kjaerbolling I."/>
            <person name="Vesth T.C."/>
            <person name="Frisvad J.C."/>
            <person name="Nybo J.L."/>
            <person name="Theobald S."/>
            <person name="Kildgaard S."/>
            <person name="Petersen T.I."/>
            <person name="Kuo A."/>
            <person name="Sato A."/>
            <person name="Lyhne E.K."/>
            <person name="Kogle M.E."/>
            <person name="Wiebenga A."/>
            <person name="Kun R.S."/>
            <person name="Lubbers R.J."/>
            <person name="Makela M.R."/>
            <person name="Barry K."/>
            <person name="Chovatia M."/>
            <person name="Clum A."/>
            <person name="Daum C."/>
            <person name="Haridas S."/>
            <person name="He G."/>
            <person name="LaButti K."/>
            <person name="Lipzen A."/>
            <person name="Mondo S."/>
            <person name="Pangilinan J."/>
            <person name="Riley R."/>
            <person name="Salamov A."/>
            <person name="Simmons B.A."/>
            <person name="Magnuson J.K."/>
            <person name="Henrissat B."/>
            <person name="Mortensen U.H."/>
            <person name="Larsen T.O."/>
            <person name="De vries R.P."/>
            <person name="Grigoriev I.V."/>
            <person name="Machida M."/>
            <person name="Baker S.E."/>
            <person name="Andersen M.R."/>
        </authorList>
    </citation>
    <scope>NUCLEOTIDE SEQUENCE [LARGE SCALE GENOMIC DNA]</scope>
    <source>
        <strain evidence="5 6">CBS 117618</strain>
    </source>
</reference>
<dbReference type="Proteomes" id="UP000326532">
    <property type="component" value="Unassembled WGS sequence"/>
</dbReference>
<feature type="domain" description="Alpha/beta hydrolase fold-3" evidence="4">
    <location>
        <begin position="343"/>
        <end position="548"/>
    </location>
</feature>
<evidence type="ECO:0000256" key="3">
    <source>
        <dbReference type="ARBA" id="ARBA00023002"/>
    </source>
</evidence>
<dbReference type="Pfam" id="PF00106">
    <property type="entry name" value="adh_short"/>
    <property type="match status" value="1"/>
</dbReference>
<dbReference type="GO" id="GO:0016616">
    <property type="term" value="F:oxidoreductase activity, acting on the CH-OH group of donors, NAD or NADP as acceptor"/>
    <property type="evidence" value="ECO:0007669"/>
    <property type="project" value="TreeGrafter"/>
</dbReference>
<dbReference type="SUPFAM" id="SSF51735">
    <property type="entry name" value="NAD(P)-binding Rossmann-fold domains"/>
    <property type="match status" value="1"/>
</dbReference>
<protein>
    <submittedName>
        <fullName evidence="5">Alpha/Beta hydrolase protein</fullName>
    </submittedName>
</protein>
<evidence type="ECO:0000256" key="1">
    <source>
        <dbReference type="ARBA" id="ARBA00006484"/>
    </source>
</evidence>
<evidence type="ECO:0000313" key="6">
    <source>
        <dbReference type="Proteomes" id="UP000326532"/>
    </source>
</evidence>
<dbReference type="PANTHER" id="PTHR44229:SF4">
    <property type="entry name" value="15-HYDROXYPROSTAGLANDIN DEHYDROGENASE [NAD(+)]"/>
    <property type="match status" value="1"/>
</dbReference>
<keyword evidence="3" id="KW-0560">Oxidoreductase</keyword>
<accession>A0A5N6DEX3</accession>
<dbReference type="VEuPathDB" id="FungiDB:BDV34DRAFT_214363"/>
<dbReference type="InterPro" id="IPR013094">
    <property type="entry name" value="AB_hydrolase_3"/>
</dbReference>
<sequence length="575" mass="62019">MEVLDTTVDLGTLRGKSALITGGASGIGLATARAWAAAGMYVTIADIQPLETGQNILADLAGGHVHYVCCDVTSWESQITAFKEAIQFTPSKALDIVAAFAGVSFAGGNQVDHVLAAGDPRLDVNPSPPDIRNIQVNLIGVYYTSWLGLYYLRLSSTNKAANPSPDKSLILMGSIGSYMDSPKASTYPASKFGVRGLFRSTRARTRELGVRCNLLAPWFIDTPLIAPVKKAMAARGIDMAQRLTFASVDACVEAATTCAANPQLHGLLAMYLFVEDLGQTPCLPGKDLDSILAGWGQLAGTLATRYGFPPPDESVATEDVQLDGLWLRCYTPPNATGQEPVGLYFHGGGWVMGGVKEEDGFCRVISRQCQMRLVSVEYRKAPETCYPGALNDGVSAALWALSRYENQPFVLMGTSAGGNLAFGTALRLIDQDMADKVSGVVALAPITVHPDAVPEHLKEQYTAYEENAELTVNSRGAMQVFFDCYKAPVDDVYTSCLLHPRLLALPKVYIAELGLDTLRDDARLMKQALDAAKVPIMYDAYPGYPHCSFMFPFKSLGEHQKTFLGGVAKAVRWMS</sequence>
<proteinExistence type="inferred from homology"/>
<dbReference type="SUPFAM" id="SSF53474">
    <property type="entry name" value="alpha/beta-Hydrolases"/>
    <property type="match status" value="1"/>
</dbReference>
<keyword evidence="6" id="KW-1185">Reference proteome</keyword>
<evidence type="ECO:0000256" key="2">
    <source>
        <dbReference type="ARBA" id="ARBA00022857"/>
    </source>
</evidence>